<dbReference type="EMBL" id="CP030041">
    <property type="protein sequence ID" value="AWW30365.1"/>
    <property type="molecule type" value="Genomic_DNA"/>
</dbReference>
<gene>
    <name evidence="1" type="ORF">DN752_09655</name>
</gene>
<reference evidence="1 2" key="1">
    <citation type="submission" date="2018-06" db="EMBL/GenBank/DDBJ databases">
        <title>Echinicola strongylocentroti sp. nov., isolated from a sea urchin Strongylocentrotus intermedius.</title>
        <authorList>
            <person name="Bae S.S."/>
        </authorList>
    </citation>
    <scope>NUCLEOTIDE SEQUENCE [LARGE SCALE GENOMIC DNA]</scope>
    <source>
        <strain evidence="1 2">MEBiC08714</strain>
    </source>
</reference>
<dbReference type="KEGG" id="est:DN752_09655"/>
<accession>A0A2Z4IHF2</accession>
<evidence type="ECO:0000313" key="2">
    <source>
        <dbReference type="Proteomes" id="UP000248688"/>
    </source>
</evidence>
<protein>
    <submittedName>
        <fullName evidence="1">Uncharacterized protein</fullName>
    </submittedName>
</protein>
<dbReference type="Proteomes" id="UP000248688">
    <property type="component" value="Chromosome"/>
</dbReference>
<keyword evidence="2" id="KW-1185">Reference proteome</keyword>
<organism evidence="1 2">
    <name type="scientific">Echinicola strongylocentroti</name>
    <dbReference type="NCBI Taxonomy" id="1795355"/>
    <lineage>
        <taxon>Bacteria</taxon>
        <taxon>Pseudomonadati</taxon>
        <taxon>Bacteroidota</taxon>
        <taxon>Cytophagia</taxon>
        <taxon>Cytophagales</taxon>
        <taxon>Cyclobacteriaceae</taxon>
        <taxon>Echinicola</taxon>
    </lineage>
</organism>
<name>A0A2Z4IHF2_9BACT</name>
<dbReference type="AlphaFoldDB" id="A0A2Z4IHF2"/>
<sequence length="153" mass="17741">MSFSWCVSGNIDLIIFLAKSQDSFHLFTFVTFLLQVKKVTKKPRRCASIGLKLKPALMQANSSFLAANILFGQHFVRQACLIARPLFNFLTLNTCKADPFYTCLKRPWIKIIILSMDDPYWEIFLTKRHCPEYTLAYLLRPDPPPQRSHLQTN</sequence>
<evidence type="ECO:0000313" key="1">
    <source>
        <dbReference type="EMBL" id="AWW30365.1"/>
    </source>
</evidence>
<proteinExistence type="predicted"/>
<dbReference type="RefSeq" id="WP_112783746.1">
    <property type="nucleotide sequence ID" value="NZ_CP030041.1"/>
</dbReference>